<dbReference type="GO" id="GO:0003677">
    <property type="term" value="F:DNA binding"/>
    <property type="evidence" value="ECO:0007669"/>
    <property type="project" value="TreeGrafter"/>
</dbReference>
<reference evidence="2 3" key="1">
    <citation type="submission" date="2016-07" db="EMBL/GenBank/DDBJ databases">
        <title>Pervasive Adenine N6-methylation of Active Genes in Fungi.</title>
        <authorList>
            <consortium name="DOE Joint Genome Institute"/>
            <person name="Mondo S.J."/>
            <person name="Dannebaum R.O."/>
            <person name="Kuo R.C."/>
            <person name="Labutti K."/>
            <person name="Haridas S."/>
            <person name="Kuo A."/>
            <person name="Salamov A."/>
            <person name="Ahrendt S.R."/>
            <person name="Lipzen A."/>
            <person name="Sullivan W."/>
            <person name="Andreopoulos W.B."/>
            <person name="Clum A."/>
            <person name="Lindquist E."/>
            <person name="Daum C."/>
            <person name="Ramamoorthy G.K."/>
            <person name="Gryganskyi A."/>
            <person name="Culley D."/>
            <person name="Magnuson J.K."/>
            <person name="James T.Y."/>
            <person name="O'Malley M.A."/>
            <person name="Stajich J.E."/>
            <person name="Spatafora J.W."/>
            <person name="Visel A."/>
            <person name="Grigoriev I.V."/>
        </authorList>
    </citation>
    <scope>NUCLEOTIDE SEQUENCE [LARGE SCALE GENOMIC DNA]</scope>
    <source>
        <strain evidence="2 3">ATCC 12442</strain>
    </source>
</reference>
<dbReference type="Gene3D" id="3.40.50.300">
    <property type="entry name" value="P-loop containing nucleotide triphosphate hydrolases"/>
    <property type="match status" value="1"/>
</dbReference>
<feature type="region of interest" description="Disordered" evidence="1">
    <location>
        <begin position="280"/>
        <end position="351"/>
    </location>
</feature>
<accession>A0A1Y1WM89</accession>
<evidence type="ECO:0000256" key="1">
    <source>
        <dbReference type="SAM" id="MobiDB-lite"/>
    </source>
</evidence>
<feature type="compositionally biased region" description="Polar residues" evidence="1">
    <location>
        <begin position="726"/>
        <end position="737"/>
    </location>
</feature>
<dbReference type="InterPro" id="IPR027417">
    <property type="entry name" value="P-loop_NTPase"/>
</dbReference>
<dbReference type="STRING" id="61395.A0A1Y1WM89"/>
<feature type="compositionally biased region" description="Basic residues" evidence="1">
    <location>
        <begin position="297"/>
        <end position="308"/>
    </location>
</feature>
<dbReference type="EMBL" id="MCFD01000001">
    <property type="protein sequence ID" value="ORX74602.1"/>
    <property type="molecule type" value="Genomic_DNA"/>
</dbReference>
<protein>
    <recommendedName>
        <fullName evidence="4">ATPase AAA-type core domain-containing protein</fullName>
    </recommendedName>
</protein>
<evidence type="ECO:0008006" key="4">
    <source>
        <dbReference type="Google" id="ProtNLM"/>
    </source>
</evidence>
<feature type="region of interest" description="Disordered" evidence="1">
    <location>
        <begin position="713"/>
        <end position="737"/>
    </location>
</feature>
<feature type="region of interest" description="Disordered" evidence="1">
    <location>
        <begin position="1"/>
        <end position="117"/>
    </location>
</feature>
<evidence type="ECO:0000313" key="3">
    <source>
        <dbReference type="Proteomes" id="UP000193922"/>
    </source>
</evidence>
<feature type="compositionally biased region" description="Low complexity" evidence="1">
    <location>
        <begin position="31"/>
        <end position="40"/>
    </location>
</feature>
<dbReference type="GO" id="GO:0005634">
    <property type="term" value="C:nucleus"/>
    <property type="evidence" value="ECO:0007669"/>
    <property type="project" value="TreeGrafter"/>
</dbReference>
<dbReference type="AlphaFoldDB" id="A0A1Y1WM89"/>
<feature type="compositionally biased region" description="Basic and acidic residues" evidence="1">
    <location>
        <begin position="79"/>
        <end position="93"/>
    </location>
</feature>
<dbReference type="Proteomes" id="UP000193922">
    <property type="component" value="Unassembled WGS sequence"/>
</dbReference>
<evidence type="ECO:0000313" key="2">
    <source>
        <dbReference type="EMBL" id="ORX74602.1"/>
    </source>
</evidence>
<proteinExistence type="predicted"/>
<name>A0A1Y1WM89_9FUNG</name>
<dbReference type="PANTHER" id="PTHR23389:SF21">
    <property type="entry name" value="ATPASE FAMILY AAA DOMAIN-CONTAINING PROTEIN 5"/>
    <property type="match status" value="1"/>
</dbReference>
<feature type="compositionally biased region" description="Acidic residues" evidence="1">
    <location>
        <begin position="326"/>
        <end position="336"/>
    </location>
</feature>
<comment type="caution">
    <text evidence="2">The sequence shown here is derived from an EMBL/GenBank/DDBJ whole genome shotgun (WGS) entry which is preliminary data.</text>
</comment>
<organism evidence="2 3">
    <name type="scientific">Linderina pennispora</name>
    <dbReference type="NCBI Taxonomy" id="61395"/>
    <lineage>
        <taxon>Eukaryota</taxon>
        <taxon>Fungi</taxon>
        <taxon>Fungi incertae sedis</taxon>
        <taxon>Zoopagomycota</taxon>
        <taxon>Kickxellomycotina</taxon>
        <taxon>Kickxellomycetes</taxon>
        <taxon>Kickxellales</taxon>
        <taxon>Kickxellaceae</taxon>
        <taxon>Linderina</taxon>
    </lineage>
</organism>
<sequence length="959" mass="105175">MGAVPEADNNTPAQPAAPVHPFFMSRSAKRTQTQTATGDATAKRSKPVVVEKRGRKPNSLAQPKPGKKKQQTLLGLKPAAKDTAPEQQIDKAGTDTSNDDGPASVPAVEPKPFASINSEADLRKLDRMAARAQGTPAPYPTVESSHVPTPKFLPYIANHAVRVPDATARGIQSAEPLPDSAWRSLVGSLLSPHAARQVHNPLHIPVRATFGIALPKLPAHALHCAPLLRALVNESVSNPAVQLLASRYHPRKAREVLGNNRAVGLLHSWIDSMRLKHSSANAADVGKQSAGRLASVRGRHARPSRTRRRILDTDDSDSLLDGSNDGFDDDDDDDDFMPTPKPRRRGRAAGNDKELNDILAWANSDGTLSSVREKRRAVWRSGSDTEPETFSNIILLEGPSGSCKTAAVYACADDLGFQVHEIHPGQKRSGKDILSALEDLIQSHTISAPSNLPYYSQPGASSAGSNTMSTENQMLILIEQVDVLFEQDQRMWPALKQLAHKSRRPIVLTCTDTSCVRWGASNFHSVLSFRRPTEDILVPYCFLLCLIEGALVSPAELSQVCRESECNINRMLSVLELAICEARSRQNLEENSPPRDIDLSGTLAWLFRPLEAGETSSTCYNFWRELVVSAQPATPEWFRLWPDLPPDPVRVDYDTGSESRPPQRLGSLFKRPLSAHQNTFFSKPAPTIEPHADKCPNPTLVCRTVIPVSLHITPNIPADQPESDDSTPPTNQDPSAEQAQLDRLADSLDMLSLASATVGMTQTDHELQLEQTFGAANPMLDECLGVYYVKLDSDVLSRQSPACLLDSPTDECCAGENAIYRWLTSAEVKRSGITDVSQSMSPNSFRSELTAHDHKRSGVLQDLCCALDLIGHRRERTPSMSLQDTAAYLAYMVTWDSVHQGKIEAPARAQTTYAPFGEEALSRIGIRRTRMNTYRAHIKRVPAPMQTLLINWATFPSPT</sequence>
<dbReference type="RefSeq" id="XP_040747813.1">
    <property type="nucleotide sequence ID" value="XM_040886248.1"/>
</dbReference>
<dbReference type="GeneID" id="63802896"/>
<keyword evidence="3" id="KW-1185">Reference proteome</keyword>
<dbReference type="SUPFAM" id="SSF52540">
    <property type="entry name" value="P-loop containing nucleoside triphosphate hydrolases"/>
    <property type="match status" value="1"/>
</dbReference>
<dbReference type="OrthoDB" id="9996895at2759"/>
<gene>
    <name evidence="2" type="ORF">DL89DRAFT_264434</name>
</gene>
<dbReference type="PANTHER" id="PTHR23389">
    <property type="entry name" value="CHROMOSOME TRANSMISSION FIDELITY FACTOR 18"/>
    <property type="match status" value="1"/>
</dbReference>